<dbReference type="Pfam" id="PF08742">
    <property type="entry name" value="C8"/>
    <property type="match status" value="2"/>
</dbReference>
<dbReference type="PANTHER" id="PTHR11339">
    <property type="entry name" value="EXTRACELLULAR MATRIX GLYCOPROTEIN RELATED"/>
    <property type="match status" value="1"/>
</dbReference>
<dbReference type="Proteomes" id="UP000002279">
    <property type="component" value="Chromosome 7"/>
</dbReference>
<proteinExistence type="predicted"/>
<dbReference type="HOGENOM" id="CLU_001167_0_0_1"/>
<dbReference type="InterPro" id="IPR036084">
    <property type="entry name" value="Ser_inhib-like_sf"/>
</dbReference>
<feature type="region of interest" description="Disordered" evidence="3">
    <location>
        <begin position="1"/>
        <end position="27"/>
    </location>
</feature>
<dbReference type="InterPro" id="IPR025615">
    <property type="entry name" value="TILa_dom"/>
</dbReference>
<keyword evidence="2" id="KW-0325">Glycoprotein</keyword>
<keyword evidence="1" id="KW-1015">Disulfide bond</keyword>
<dbReference type="GeneTree" id="ENSGT00940000168062"/>
<dbReference type="SMART" id="SM00832">
    <property type="entry name" value="C8"/>
    <property type="match status" value="2"/>
</dbReference>
<accession>F7E5S9</accession>
<name>F7E5S9_ORNAN</name>
<keyword evidence="6" id="KW-1185">Reference proteome</keyword>
<dbReference type="STRING" id="9258.ENSOANP00000007037"/>
<dbReference type="eggNOG" id="KOG1216">
    <property type="taxonomic scope" value="Eukaryota"/>
</dbReference>
<dbReference type="InParanoid" id="F7E5S9"/>
<reference evidence="5" key="2">
    <citation type="submission" date="2025-08" db="UniProtKB">
        <authorList>
            <consortium name="Ensembl"/>
        </authorList>
    </citation>
    <scope>IDENTIFICATION</scope>
    <source>
        <strain evidence="5">Glennie</strain>
    </source>
</reference>
<feature type="domain" description="VWFD" evidence="4">
    <location>
        <begin position="1"/>
        <end position="40"/>
    </location>
</feature>
<dbReference type="OMA" id="AQCMEGC"/>
<protein>
    <recommendedName>
        <fullName evidence="4">VWFD domain-containing protein</fullName>
    </recommendedName>
</protein>
<evidence type="ECO:0000259" key="4">
    <source>
        <dbReference type="PROSITE" id="PS51233"/>
    </source>
</evidence>
<dbReference type="InterPro" id="IPR001846">
    <property type="entry name" value="VWF_type-D"/>
</dbReference>
<dbReference type="SUPFAM" id="SSF57567">
    <property type="entry name" value="Serine protease inhibitors"/>
    <property type="match status" value="1"/>
</dbReference>
<dbReference type="FunFam" id="2.10.25.10:FF:000055">
    <property type="entry name" value="alpha-tectorin isoform X1"/>
    <property type="match status" value="1"/>
</dbReference>
<dbReference type="Bgee" id="ENSOANG00000004442">
    <property type="expression patterns" value="Expressed in ovary"/>
</dbReference>
<evidence type="ECO:0000256" key="1">
    <source>
        <dbReference type="ARBA" id="ARBA00023157"/>
    </source>
</evidence>
<evidence type="ECO:0000256" key="2">
    <source>
        <dbReference type="ARBA" id="ARBA00023180"/>
    </source>
</evidence>
<organism evidence="5 6">
    <name type="scientific">Ornithorhynchus anatinus</name>
    <name type="common">Duckbill platypus</name>
    <dbReference type="NCBI Taxonomy" id="9258"/>
    <lineage>
        <taxon>Eukaryota</taxon>
        <taxon>Metazoa</taxon>
        <taxon>Chordata</taxon>
        <taxon>Craniata</taxon>
        <taxon>Vertebrata</taxon>
        <taxon>Euteleostomi</taxon>
        <taxon>Mammalia</taxon>
        <taxon>Monotremata</taxon>
        <taxon>Ornithorhynchidae</taxon>
        <taxon>Ornithorhynchus</taxon>
    </lineage>
</organism>
<feature type="domain" description="VWFD" evidence="4">
    <location>
        <begin position="250"/>
        <end position="425"/>
    </location>
</feature>
<dbReference type="InterPro" id="IPR014853">
    <property type="entry name" value="VWF/SSPO/ZAN-like_Cys-rich_dom"/>
</dbReference>
<evidence type="ECO:0000256" key="3">
    <source>
        <dbReference type="SAM" id="MobiDB-lite"/>
    </source>
</evidence>
<dbReference type="Gene3D" id="2.10.25.10">
    <property type="entry name" value="Laminin"/>
    <property type="match status" value="1"/>
</dbReference>
<dbReference type="SMART" id="SM00216">
    <property type="entry name" value="VWD"/>
    <property type="match status" value="1"/>
</dbReference>
<dbReference type="Pfam" id="PF00094">
    <property type="entry name" value="VWD"/>
    <property type="match status" value="1"/>
</dbReference>
<dbReference type="InterPro" id="IPR002919">
    <property type="entry name" value="TIL_dom"/>
</dbReference>
<dbReference type="Pfam" id="PF12714">
    <property type="entry name" value="TILa"/>
    <property type="match status" value="1"/>
</dbReference>
<dbReference type="PANTHER" id="PTHR11339:SF373">
    <property type="entry name" value="VWFD DOMAIN-CONTAINING PROTEIN"/>
    <property type="match status" value="1"/>
</dbReference>
<dbReference type="Pfam" id="PF01826">
    <property type="entry name" value="TIL"/>
    <property type="match status" value="1"/>
</dbReference>
<dbReference type="InterPro" id="IPR050780">
    <property type="entry name" value="Mucin_vWF_Thrombospondin_sf"/>
</dbReference>
<evidence type="ECO:0000313" key="5">
    <source>
        <dbReference type="Ensembl" id="ENSOANP00000007037.3"/>
    </source>
</evidence>
<dbReference type="CDD" id="cd19941">
    <property type="entry name" value="TIL"/>
    <property type="match status" value="1"/>
</dbReference>
<dbReference type="AlphaFoldDB" id="F7E5S9"/>
<evidence type="ECO:0000313" key="6">
    <source>
        <dbReference type="Proteomes" id="UP000002279"/>
    </source>
</evidence>
<sequence length="530" mass="56446">MCGNFNGNPEDDILNPEGKPEADSLGLGNSWQVAGPVSCPPARPGNWTECSAGEQNVTSSPISCGLLASPEGPFRRCHASLAPAGYLESCVYDRCALGPDPGSLCRSLQAYADACQALGVAIEPWRNATFCPISCGANSRYVSCGPACPATCADPAAPSSCGRPCVEGCVCLEGHLLSHGRCVPRDRCGCWRDGQHLPVGEGFWTDDTCSVRCRCPAPGGRVTCSNASCPEDHHCGVADGVPGCQRHTYGVCRVHNDPHYNTFDGETHHFMGTCAYVLARVCGDAAGLPRFNVEAQNEHRGNPTVSYVRGVTVEVYGHQVRILKAEVDDVWRTIPVTVGGGLVEVSRSGRYVVLETDFRLSVSYDTDHSVEVKVPTAYFNRTCGMCGNFNRRRQDDFLMPDGSLAVDSNQLGNSWKVPGETPACPDVGTDPPRCPPELEDLYGQAPFCGLLTGPAGPFGPCRSAVDPGSFLESCVFDLCALEGSRSVLCNALEVYADACQRAGVAVLGWRNATSCRESPLLLGVPPGWED</sequence>
<reference evidence="5" key="3">
    <citation type="submission" date="2025-09" db="UniProtKB">
        <authorList>
            <consortium name="Ensembl"/>
        </authorList>
    </citation>
    <scope>IDENTIFICATION</scope>
    <source>
        <strain evidence="5">Glennie</strain>
    </source>
</reference>
<reference evidence="5 6" key="1">
    <citation type="journal article" date="2008" name="Nature">
        <title>Genome analysis of the platypus reveals unique signatures of evolution.</title>
        <authorList>
            <person name="Warren W.C."/>
            <person name="Hillier L.W."/>
            <person name="Marshall Graves J.A."/>
            <person name="Birney E."/>
            <person name="Ponting C.P."/>
            <person name="Grutzner F."/>
            <person name="Belov K."/>
            <person name="Miller W."/>
            <person name="Clarke L."/>
            <person name="Chinwalla A.T."/>
            <person name="Yang S.P."/>
            <person name="Heger A."/>
            <person name="Locke D.P."/>
            <person name="Miethke P."/>
            <person name="Waters P.D."/>
            <person name="Veyrunes F."/>
            <person name="Fulton L."/>
            <person name="Fulton B."/>
            <person name="Graves T."/>
            <person name="Wallis J."/>
            <person name="Puente X.S."/>
            <person name="Lopez-Otin C."/>
            <person name="Ordonez G.R."/>
            <person name="Eichler E.E."/>
            <person name="Chen L."/>
            <person name="Cheng Z."/>
            <person name="Deakin J.E."/>
            <person name="Alsop A."/>
            <person name="Thompson K."/>
            <person name="Kirby P."/>
            <person name="Papenfuss A.T."/>
            <person name="Wakefield M.J."/>
            <person name="Olender T."/>
            <person name="Lancet D."/>
            <person name="Huttley G.A."/>
            <person name="Smit A.F."/>
            <person name="Pask A."/>
            <person name="Temple-Smith P."/>
            <person name="Batzer M.A."/>
            <person name="Walker J.A."/>
            <person name="Konkel M.K."/>
            <person name="Harris R.S."/>
            <person name="Whittington C.M."/>
            <person name="Wong E.S."/>
            <person name="Gemmell N.J."/>
            <person name="Buschiazzo E."/>
            <person name="Vargas Jentzsch I.M."/>
            <person name="Merkel A."/>
            <person name="Schmitz J."/>
            <person name="Zemann A."/>
            <person name="Churakov G."/>
            <person name="Kriegs J.O."/>
            <person name="Brosius J."/>
            <person name="Murchison E.P."/>
            <person name="Sachidanandam R."/>
            <person name="Smith C."/>
            <person name="Hannon G.J."/>
            <person name="Tsend-Ayush E."/>
            <person name="McMillan D."/>
            <person name="Attenborough R."/>
            <person name="Rens W."/>
            <person name="Ferguson-Smith M."/>
            <person name="Lefevre C.M."/>
            <person name="Sharp J.A."/>
            <person name="Nicholas K.R."/>
            <person name="Ray D.A."/>
            <person name="Kube M."/>
            <person name="Reinhardt R."/>
            <person name="Pringle T.H."/>
            <person name="Taylor J."/>
            <person name="Jones R.C."/>
            <person name="Nixon B."/>
            <person name="Dacheux J.L."/>
            <person name="Niwa H."/>
            <person name="Sekita Y."/>
            <person name="Huang X."/>
            <person name="Stark A."/>
            <person name="Kheradpour P."/>
            <person name="Kellis M."/>
            <person name="Flicek P."/>
            <person name="Chen Y."/>
            <person name="Webber C."/>
            <person name="Hardison R."/>
            <person name="Nelson J."/>
            <person name="Hallsworth-Pepin K."/>
            <person name="Delehaunty K."/>
            <person name="Markovic C."/>
            <person name="Minx P."/>
            <person name="Feng Y."/>
            <person name="Kremitzki C."/>
            <person name="Mitreva M."/>
            <person name="Glasscock J."/>
            <person name="Wylie T."/>
            <person name="Wohldmann P."/>
            <person name="Thiru P."/>
            <person name="Nhan M.N."/>
            <person name="Pohl C.S."/>
            <person name="Smith S.M."/>
            <person name="Hou S."/>
            <person name="Nefedov M."/>
            <person name="de Jong P.J."/>
            <person name="Renfree M.B."/>
            <person name="Mardis E.R."/>
            <person name="Wilson R.K."/>
        </authorList>
    </citation>
    <scope>NUCLEOTIDE SEQUENCE [LARGE SCALE GENOMIC DNA]</scope>
    <source>
        <strain evidence="5 6">Glennie</strain>
    </source>
</reference>
<dbReference type="PROSITE" id="PS51233">
    <property type="entry name" value="VWFD"/>
    <property type="match status" value="2"/>
</dbReference>
<dbReference type="Ensembl" id="ENSOANT00000007039.3">
    <property type="protein sequence ID" value="ENSOANP00000007037.3"/>
    <property type="gene ID" value="ENSOANG00000004442.4"/>
</dbReference>